<evidence type="ECO:0000256" key="1">
    <source>
        <dbReference type="ARBA" id="ARBA00022729"/>
    </source>
</evidence>
<evidence type="ECO:0000259" key="2">
    <source>
        <dbReference type="Pfam" id="PF18962"/>
    </source>
</evidence>
<dbReference type="Proteomes" id="UP001176806">
    <property type="component" value="Unassembled WGS sequence"/>
</dbReference>
<dbReference type="Pfam" id="PF18962">
    <property type="entry name" value="Por_Secre_tail"/>
    <property type="match status" value="1"/>
</dbReference>
<reference evidence="3" key="1">
    <citation type="submission" date="2023-07" db="EMBL/GenBank/DDBJ databases">
        <title>Two novel species in the genus Flavivirga.</title>
        <authorList>
            <person name="Kwon K."/>
        </authorList>
    </citation>
    <scope>NUCLEOTIDE SEQUENCE</scope>
    <source>
        <strain evidence="3">KACC 14158</strain>
    </source>
</reference>
<dbReference type="NCBIfam" id="TIGR04183">
    <property type="entry name" value="Por_Secre_tail"/>
    <property type="match status" value="1"/>
</dbReference>
<organism evidence="3 4">
    <name type="scientific">Flavivirga jejuensis</name>
    <dbReference type="NCBI Taxonomy" id="870487"/>
    <lineage>
        <taxon>Bacteria</taxon>
        <taxon>Pseudomonadati</taxon>
        <taxon>Bacteroidota</taxon>
        <taxon>Flavobacteriia</taxon>
        <taxon>Flavobacteriales</taxon>
        <taxon>Flavobacteriaceae</taxon>
        <taxon>Flavivirga</taxon>
    </lineage>
</organism>
<keyword evidence="1" id="KW-0732">Signal</keyword>
<gene>
    <name evidence="3" type="ORF">Q4Q40_23300</name>
</gene>
<comment type="caution">
    <text evidence="3">The sequence shown here is derived from an EMBL/GenBank/DDBJ whole genome shotgun (WGS) entry which is preliminary data.</text>
</comment>
<dbReference type="EMBL" id="JAUOEL010000012">
    <property type="protein sequence ID" value="MDO5977134.1"/>
    <property type="molecule type" value="Genomic_DNA"/>
</dbReference>
<dbReference type="RefSeq" id="WP_303304465.1">
    <property type="nucleotide sequence ID" value="NZ_JAUOEL010000012.1"/>
</dbReference>
<accession>A0ABT8WVE4</accession>
<evidence type="ECO:0000313" key="4">
    <source>
        <dbReference type="Proteomes" id="UP001176806"/>
    </source>
</evidence>
<name>A0ABT8WVE4_9FLAO</name>
<dbReference type="InterPro" id="IPR026444">
    <property type="entry name" value="Secre_tail"/>
</dbReference>
<proteinExistence type="predicted"/>
<feature type="domain" description="Secretion system C-terminal sorting" evidence="2">
    <location>
        <begin position="79"/>
        <end position="141"/>
    </location>
</feature>
<evidence type="ECO:0000313" key="3">
    <source>
        <dbReference type="EMBL" id="MDO5977134.1"/>
    </source>
</evidence>
<keyword evidence="4" id="KW-1185">Reference proteome</keyword>
<protein>
    <submittedName>
        <fullName evidence="3">T9SS type A sorting domain-containing protein</fullName>
    </submittedName>
</protein>
<feature type="non-terminal residue" evidence="3">
    <location>
        <position position="1"/>
    </location>
</feature>
<sequence>APGDYWVMAVYEATAGHTDVDRTATGNVYYYQSLPFGDPIPATGAGFSSVMDADFPYFLDITCTTLEVQDLVFENKLTLYPNPVSNFININGLIAPQNFLIFNILGKSVLKGVVQPKEQINIQNLKQGLYFIQFENSTSLKFIKK</sequence>